<sequence>MHNRTRAKLVATPDQAVNNYLRIAATSAALVPQRNLEDAETSLTRAQERDREHRGFNGTAEHRQRCERSYDKAKRAADLAWRIENAACDAARGSDPAKFELAANEVASMWRDYYARNAAPTADR</sequence>
<dbReference type="RefSeq" id="WP_307557519.1">
    <property type="nucleotide sequence ID" value="NZ_JAUSQU010000001.1"/>
</dbReference>
<evidence type="ECO:0000256" key="1">
    <source>
        <dbReference type="SAM" id="MobiDB-lite"/>
    </source>
</evidence>
<reference evidence="2 3" key="1">
    <citation type="submission" date="2023-07" db="EMBL/GenBank/DDBJ databases">
        <title>Sequencing the genomes of 1000 actinobacteria strains.</title>
        <authorList>
            <person name="Klenk H.-P."/>
        </authorList>
    </citation>
    <scope>NUCLEOTIDE SEQUENCE [LARGE SCALE GENOMIC DNA]</scope>
    <source>
        <strain evidence="2 3">DSM 46740</strain>
    </source>
</reference>
<gene>
    <name evidence="2" type="ORF">J2853_002564</name>
</gene>
<name>A0ABT9Q9D1_9ACTN</name>
<organism evidence="2 3">
    <name type="scientific">Streptosporangium lutulentum</name>
    <dbReference type="NCBI Taxonomy" id="1461250"/>
    <lineage>
        <taxon>Bacteria</taxon>
        <taxon>Bacillati</taxon>
        <taxon>Actinomycetota</taxon>
        <taxon>Actinomycetes</taxon>
        <taxon>Streptosporangiales</taxon>
        <taxon>Streptosporangiaceae</taxon>
        <taxon>Streptosporangium</taxon>
    </lineage>
</organism>
<evidence type="ECO:0000313" key="2">
    <source>
        <dbReference type="EMBL" id="MDP9843353.1"/>
    </source>
</evidence>
<keyword evidence="3" id="KW-1185">Reference proteome</keyword>
<protein>
    <submittedName>
        <fullName evidence="2">Uncharacterized protein</fullName>
    </submittedName>
</protein>
<evidence type="ECO:0000313" key="3">
    <source>
        <dbReference type="Proteomes" id="UP001225356"/>
    </source>
</evidence>
<dbReference type="Proteomes" id="UP001225356">
    <property type="component" value="Unassembled WGS sequence"/>
</dbReference>
<accession>A0ABT9Q9D1</accession>
<proteinExistence type="predicted"/>
<feature type="region of interest" description="Disordered" evidence="1">
    <location>
        <begin position="39"/>
        <end position="62"/>
    </location>
</feature>
<dbReference type="EMBL" id="JAUSQU010000001">
    <property type="protein sequence ID" value="MDP9843353.1"/>
    <property type="molecule type" value="Genomic_DNA"/>
</dbReference>
<feature type="compositionally biased region" description="Basic and acidic residues" evidence="1">
    <location>
        <begin position="46"/>
        <end position="62"/>
    </location>
</feature>
<comment type="caution">
    <text evidence="2">The sequence shown here is derived from an EMBL/GenBank/DDBJ whole genome shotgun (WGS) entry which is preliminary data.</text>
</comment>